<name>A0A226X2X5_CABSO</name>
<dbReference type="AlphaFoldDB" id="A0A226X2X5"/>
<sequence>MWEISQLGAFPILSNAGWILFAPLPERTLVALSALARLNPDRLARIQTPSGWVRNRSTLPYCFRCLVLNPLDVAAPRWKRIWLDPDIEVCEEHGTTLERIPAQITRRARNMDRLLMLVSKHHRQLLQISSRRLY</sequence>
<gene>
    <name evidence="1" type="ORF">BSU04_16640</name>
</gene>
<evidence type="ECO:0008006" key="3">
    <source>
        <dbReference type="Google" id="ProtNLM"/>
    </source>
</evidence>
<reference evidence="2" key="1">
    <citation type="submission" date="2017-01" db="EMBL/GenBank/DDBJ databases">
        <title>Genome Analysis of Deinococcus marmoris KOPRI26562.</title>
        <authorList>
            <person name="Kim J.H."/>
            <person name="Oh H.-M."/>
        </authorList>
    </citation>
    <scope>NUCLEOTIDE SEQUENCE [LARGE SCALE GENOMIC DNA]</scope>
    <source>
        <strain evidence="2">PAMC 26633</strain>
    </source>
</reference>
<protein>
    <recommendedName>
        <fullName evidence="3">TniQ protein</fullName>
    </recommendedName>
</protein>
<dbReference type="Proteomes" id="UP000214720">
    <property type="component" value="Unassembled WGS sequence"/>
</dbReference>
<proteinExistence type="predicted"/>
<evidence type="ECO:0000313" key="2">
    <source>
        <dbReference type="Proteomes" id="UP000214720"/>
    </source>
</evidence>
<organism evidence="1 2">
    <name type="scientific">Caballeronia sordidicola</name>
    <name type="common">Burkholderia sordidicola</name>
    <dbReference type="NCBI Taxonomy" id="196367"/>
    <lineage>
        <taxon>Bacteria</taxon>
        <taxon>Pseudomonadati</taxon>
        <taxon>Pseudomonadota</taxon>
        <taxon>Betaproteobacteria</taxon>
        <taxon>Burkholderiales</taxon>
        <taxon>Burkholderiaceae</taxon>
        <taxon>Caballeronia</taxon>
    </lineage>
</organism>
<dbReference type="EMBL" id="MTHB01000105">
    <property type="protein sequence ID" value="OXC77469.1"/>
    <property type="molecule type" value="Genomic_DNA"/>
</dbReference>
<evidence type="ECO:0000313" key="1">
    <source>
        <dbReference type="EMBL" id="OXC77469.1"/>
    </source>
</evidence>
<accession>A0A226X2X5</accession>
<comment type="caution">
    <text evidence="1">The sequence shown here is derived from an EMBL/GenBank/DDBJ whole genome shotgun (WGS) entry which is preliminary data.</text>
</comment>